<proteinExistence type="predicted"/>
<reference evidence="2 3" key="1">
    <citation type="journal article" date="2012" name="Environ. Microbiol.">
        <title>The genome of the ammonia-oxidizing Candidatus Nitrososphaera gargensis: insights into metabolic versatility and environmental adaptations.</title>
        <authorList>
            <person name="Spang A."/>
            <person name="Poehlein A."/>
            <person name="Offre P."/>
            <person name="Zumbragel S."/>
            <person name="Haider S."/>
            <person name="Rychlik N."/>
            <person name="Nowka B."/>
            <person name="Schmeisser C."/>
            <person name="Lebedeva E.V."/>
            <person name="Rattei T."/>
            <person name="Bohm C."/>
            <person name="Schmid M."/>
            <person name="Galushko A."/>
            <person name="Hatzenpichler R."/>
            <person name="Weinmaier T."/>
            <person name="Daniel R."/>
            <person name="Schleper C."/>
            <person name="Spieck E."/>
            <person name="Streit W."/>
            <person name="Wagner M."/>
        </authorList>
    </citation>
    <scope>NUCLEOTIDE SEQUENCE [LARGE SCALE GENOMIC DNA]</scope>
    <source>
        <strain evidence="3">Ga9.2</strain>
    </source>
</reference>
<accession>K0I853</accession>
<dbReference type="BioCyc" id="CNIT1237085:G1324-505-MONOMER"/>
<dbReference type="HOGENOM" id="CLU_1113833_0_0_2"/>
<keyword evidence="3" id="KW-1185">Reference proteome</keyword>
<evidence type="ECO:0000313" key="3">
    <source>
        <dbReference type="Proteomes" id="UP000008037"/>
    </source>
</evidence>
<evidence type="ECO:0000313" key="2">
    <source>
        <dbReference type="EMBL" id="AFU57451.1"/>
    </source>
</evidence>
<sequence>MPDVDFGYTQAMKISYELNPPKIVKGERFNLAQLNADMEAMAGRASQLSGLVSGIHLTDSVLGIPRVSSVTAAGYIKGRLDAGSLSCSVRVRDRNFTSLCQTVSDAIMTGVDSMLVLMGDDPADGPSDSGLRPSAAVKMLRKEGYSSNIKLDLSFPAKVHDRSAKSIQSKLEAKPHSFVTQSISSLSDLGEIVDLAKPYGIKVAAVVMVPAEKNRHSASIIGLDWSEYEKDPADFVRQTAKIADRVLLTSPNSFGSGLELLRQLK</sequence>
<dbReference type="SUPFAM" id="SSF51730">
    <property type="entry name" value="FAD-linked oxidoreductase"/>
    <property type="match status" value="1"/>
</dbReference>
<organism evidence="2 3">
    <name type="scientific">Nitrososphaera gargensis (strain Ga9.2)</name>
    <dbReference type="NCBI Taxonomy" id="1237085"/>
    <lineage>
        <taxon>Archaea</taxon>
        <taxon>Nitrososphaerota</taxon>
        <taxon>Nitrososphaeria</taxon>
        <taxon>Nitrososphaerales</taxon>
        <taxon>Nitrososphaeraceae</taxon>
        <taxon>Nitrososphaera</taxon>
    </lineage>
</organism>
<evidence type="ECO:0000256" key="1">
    <source>
        <dbReference type="ARBA" id="ARBA00023002"/>
    </source>
</evidence>
<dbReference type="EMBL" id="CP002408">
    <property type="protein sequence ID" value="AFU57451.1"/>
    <property type="molecule type" value="Genomic_DNA"/>
</dbReference>
<protein>
    <submittedName>
        <fullName evidence="2">Putative 5 10-methylenetetrahydrofolate reductase-like protein</fullName>
    </submittedName>
</protein>
<keyword evidence="1" id="KW-0560">Oxidoreductase</keyword>
<dbReference type="Proteomes" id="UP000008037">
    <property type="component" value="Chromosome"/>
</dbReference>
<dbReference type="OrthoDB" id="10385at2157"/>
<dbReference type="AlphaFoldDB" id="K0I853"/>
<gene>
    <name evidence="2" type="ordered locus">Ngar_c05070</name>
</gene>
<dbReference type="GO" id="GO:0016491">
    <property type="term" value="F:oxidoreductase activity"/>
    <property type="evidence" value="ECO:0007669"/>
    <property type="project" value="UniProtKB-KW"/>
</dbReference>
<dbReference type="Gene3D" id="3.20.20.220">
    <property type="match status" value="1"/>
</dbReference>
<dbReference type="RefSeq" id="WP_015017997.1">
    <property type="nucleotide sequence ID" value="NC_018719.1"/>
</dbReference>
<dbReference type="InterPro" id="IPR029041">
    <property type="entry name" value="FAD-linked_oxidoreductase-like"/>
</dbReference>
<dbReference type="STRING" id="1237085.Ngar_c05070"/>
<dbReference type="GeneID" id="13796681"/>
<dbReference type="InParanoid" id="K0I853"/>
<dbReference type="KEGG" id="nga:Ngar_c05070"/>
<name>K0I853_NITGG</name>